<reference evidence="1" key="1">
    <citation type="submission" date="2014-11" db="EMBL/GenBank/DDBJ databases">
        <authorList>
            <person name="Amaro Gonzalez C."/>
        </authorList>
    </citation>
    <scope>NUCLEOTIDE SEQUENCE</scope>
</reference>
<accession>A0A0E9X9W0</accession>
<proteinExistence type="predicted"/>
<sequence length="10" mass="1167">MVLNNKNSTF</sequence>
<evidence type="ECO:0000313" key="1">
    <source>
        <dbReference type="EMBL" id="JAH99384.1"/>
    </source>
</evidence>
<dbReference type="EMBL" id="GBXM01009193">
    <property type="protein sequence ID" value="JAH99384.1"/>
    <property type="molecule type" value="Transcribed_RNA"/>
</dbReference>
<organism evidence="1">
    <name type="scientific">Anguilla anguilla</name>
    <name type="common">European freshwater eel</name>
    <name type="synonym">Muraena anguilla</name>
    <dbReference type="NCBI Taxonomy" id="7936"/>
    <lineage>
        <taxon>Eukaryota</taxon>
        <taxon>Metazoa</taxon>
        <taxon>Chordata</taxon>
        <taxon>Craniata</taxon>
        <taxon>Vertebrata</taxon>
        <taxon>Euteleostomi</taxon>
        <taxon>Actinopterygii</taxon>
        <taxon>Neopterygii</taxon>
        <taxon>Teleostei</taxon>
        <taxon>Anguilliformes</taxon>
        <taxon>Anguillidae</taxon>
        <taxon>Anguilla</taxon>
    </lineage>
</organism>
<protein>
    <submittedName>
        <fullName evidence="1">Uncharacterized protein</fullName>
    </submittedName>
</protein>
<reference evidence="1" key="2">
    <citation type="journal article" date="2015" name="Fish Shellfish Immunol.">
        <title>Early steps in the European eel (Anguilla anguilla)-Vibrio vulnificus interaction in the gills: Role of the RtxA13 toxin.</title>
        <authorList>
            <person name="Callol A."/>
            <person name="Pajuelo D."/>
            <person name="Ebbesson L."/>
            <person name="Teles M."/>
            <person name="MacKenzie S."/>
            <person name="Amaro C."/>
        </authorList>
    </citation>
    <scope>NUCLEOTIDE SEQUENCE</scope>
</reference>
<name>A0A0E9X9W0_ANGAN</name>